<dbReference type="Proteomes" id="UP000024942">
    <property type="component" value="Unassembled WGS sequence"/>
</dbReference>
<sequence>MQIRATGMILASVASLGLAMLPAIAQPAATSTEKVLIPAAETSRVVEPAPAPLTSPVPAANHNIITQPEVCRIRTGDECLHTATACLKARAIGHLYEVEWRAGAPVVVRVQDGMSDAQEKGARGCAADLQQCLAGKC</sequence>
<proteinExistence type="predicted"/>
<evidence type="ECO:0000313" key="2">
    <source>
        <dbReference type="EMBL" id="KDA03173.1"/>
    </source>
</evidence>
<dbReference type="AlphaFoldDB" id="A0A059G9L0"/>
<evidence type="ECO:0000313" key="3">
    <source>
        <dbReference type="Proteomes" id="UP000024942"/>
    </source>
</evidence>
<organism evidence="2 3">
    <name type="scientific">Hyphomonas oceanitis SCH89</name>
    <dbReference type="NCBI Taxonomy" id="1280953"/>
    <lineage>
        <taxon>Bacteria</taxon>
        <taxon>Pseudomonadati</taxon>
        <taxon>Pseudomonadota</taxon>
        <taxon>Alphaproteobacteria</taxon>
        <taxon>Hyphomonadales</taxon>
        <taxon>Hyphomonadaceae</taxon>
        <taxon>Hyphomonas</taxon>
    </lineage>
</organism>
<reference evidence="2 3" key="1">
    <citation type="journal article" date="2014" name="Antonie Van Leeuwenhoek">
        <title>Hyphomonas beringensis sp. nov. and Hyphomonas chukchiensis sp. nov., isolated from surface seawater of the Bering Sea and Chukchi Sea.</title>
        <authorList>
            <person name="Li C."/>
            <person name="Lai Q."/>
            <person name="Li G."/>
            <person name="Dong C."/>
            <person name="Wang J."/>
            <person name="Liao Y."/>
            <person name="Shao Z."/>
        </authorList>
    </citation>
    <scope>NUCLEOTIDE SEQUENCE [LARGE SCALE GENOMIC DNA]</scope>
    <source>
        <strain evidence="2 3">SCH89</strain>
    </source>
</reference>
<evidence type="ECO:0008006" key="4">
    <source>
        <dbReference type="Google" id="ProtNLM"/>
    </source>
</evidence>
<dbReference type="EMBL" id="ARYL01000008">
    <property type="protein sequence ID" value="KDA03173.1"/>
    <property type="molecule type" value="Genomic_DNA"/>
</dbReference>
<comment type="caution">
    <text evidence="2">The sequence shown here is derived from an EMBL/GenBank/DDBJ whole genome shotgun (WGS) entry which is preliminary data.</text>
</comment>
<protein>
    <recommendedName>
        <fullName evidence="4">Lipoprotein</fullName>
    </recommendedName>
</protein>
<keyword evidence="3" id="KW-1185">Reference proteome</keyword>
<accession>A0A059G9L0</accession>
<evidence type="ECO:0000256" key="1">
    <source>
        <dbReference type="SAM" id="SignalP"/>
    </source>
</evidence>
<gene>
    <name evidence="2" type="ORF">HOC_07203</name>
</gene>
<name>A0A059G9L0_9PROT</name>
<dbReference type="PATRIC" id="fig|1280953.3.peg.1460"/>
<feature type="signal peptide" evidence="1">
    <location>
        <begin position="1"/>
        <end position="25"/>
    </location>
</feature>
<feature type="chain" id="PRO_5001573407" description="Lipoprotein" evidence="1">
    <location>
        <begin position="26"/>
        <end position="137"/>
    </location>
</feature>
<keyword evidence="1" id="KW-0732">Signal</keyword>
<dbReference type="OrthoDB" id="7619115at2"/>
<dbReference type="RefSeq" id="WP_035537090.1">
    <property type="nucleotide sequence ID" value="NZ_ARYL01000008.1"/>
</dbReference>